<dbReference type="GO" id="GO:0006355">
    <property type="term" value="P:regulation of DNA-templated transcription"/>
    <property type="evidence" value="ECO:0007669"/>
    <property type="project" value="InterPro"/>
</dbReference>
<feature type="compositionally biased region" description="Pro residues" evidence="1">
    <location>
        <begin position="7"/>
        <end position="19"/>
    </location>
</feature>
<sequence>MTASVPTPSPLPPPSIPREPPAETDQPAAEAKDGPGAGVGGAREGRVSEGDVDAEVAGGVEKKANEGDHAMDGGDAPPPAPATVFRIRLKQPPSSLRHKMSVPELCRNFSAVAWCAKLNAIACASETCARIPRGLFSDEALGSTKVSSQAEHFISEEKQGRKLTEHEINDVASLHCSPVSNFSAYVSPEAAAQSAATTTWGSGVTAAAFDPTRGGSVITVVIVEGQYMSPYDPDEGPSITGWRVQCWESSLQPVVLHPIFGNPASSFGGQPPMQTVWLTKVNKSIAPTDDFRNPQAYLSKPVISDELNSSDCSVERTNRLSFDPYDLPNDVRQLARIVYSAHGGEVAVAFLRGGVHVFSGANFNPVSSFHINVGSTIAAPAFSSTSCCLASVWHDSLKGRTILKIIRVLPPAIPNSLSKVNSAIWERAIADRFWWSLMVGVDWWDAVGCTQSAAEDGIGSQSGVSSASGNSQMQAWVQGAIAKISNNADGGSSTSQNPISGPASFTPISINTGTFPGTPAKVQPASNGKVEETSAVSRPTLGVAKTEEVQPVRTGQLTVGAKGPEEGPISKSVRFGSGNAGQGYTSEEVKVLFLILVDLCRRTAGLQHPLPASQVGANNIIIRLHYIDGNYTVLPEVVEASLGPHMQNMPRPRGADAAGLLLRELELHPPAEDWHRRNMFGGPWSDPEDLGPLDNTMKSKLGGSLSSPMSKLVEDQDELSGVQGLWPRKRRFSERDAAFGLKTSVGLGSYLGIMGSRRDVITAVWKTGLDGVWYKEMCFVVHSGKS</sequence>
<accession>A0A9E7HT75</accession>
<evidence type="ECO:0000256" key="1">
    <source>
        <dbReference type="SAM" id="MobiDB-lite"/>
    </source>
</evidence>
<feature type="region of interest" description="Disordered" evidence="1">
    <location>
        <begin position="487"/>
        <end position="536"/>
    </location>
</feature>
<keyword evidence="3" id="KW-1185">Reference proteome</keyword>
<reference evidence="2" key="1">
    <citation type="submission" date="2022-05" db="EMBL/GenBank/DDBJ databases">
        <title>The Musa troglodytarum L. genome provides insights into the mechanism of non-climacteric behaviour and enrichment of carotenoids.</title>
        <authorList>
            <person name="Wang J."/>
        </authorList>
    </citation>
    <scope>NUCLEOTIDE SEQUENCE</scope>
    <source>
        <tissue evidence="2">Leaf</tissue>
    </source>
</reference>
<organism evidence="2 3">
    <name type="scientific">Musa troglodytarum</name>
    <name type="common">fe'i banana</name>
    <dbReference type="NCBI Taxonomy" id="320322"/>
    <lineage>
        <taxon>Eukaryota</taxon>
        <taxon>Viridiplantae</taxon>
        <taxon>Streptophyta</taxon>
        <taxon>Embryophyta</taxon>
        <taxon>Tracheophyta</taxon>
        <taxon>Spermatophyta</taxon>
        <taxon>Magnoliopsida</taxon>
        <taxon>Liliopsida</taxon>
        <taxon>Zingiberales</taxon>
        <taxon>Musaceae</taxon>
        <taxon>Musa</taxon>
    </lineage>
</organism>
<evidence type="ECO:0008006" key="4">
    <source>
        <dbReference type="Google" id="ProtNLM"/>
    </source>
</evidence>
<feature type="region of interest" description="Disordered" evidence="1">
    <location>
        <begin position="1"/>
        <end position="82"/>
    </location>
</feature>
<dbReference type="PANTHER" id="PTHR35130">
    <property type="entry name" value="MEDIATOR OF RNA POLYMERASE II TRANSCRIPTION SUBUNIT 16"/>
    <property type="match status" value="1"/>
</dbReference>
<gene>
    <name evidence="2" type="ORF">MUK42_17850</name>
</gene>
<evidence type="ECO:0000313" key="3">
    <source>
        <dbReference type="Proteomes" id="UP001055439"/>
    </source>
</evidence>
<dbReference type="OrthoDB" id="2020837at2759"/>
<dbReference type="GO" id="GO:0016592">
    <property type="term" value="C:mediator complex"/>
    <property type="evidence" value="ECO:0007669"/>
    <property type="project" value="InterPro"/>
</dbReference>
<feature type="compositionally biased region" description="Polar residues" evidence="1">
    <location>
        <begin position="506"/>
        <end position="515"/>
    </location>
</feature>
<protein>
    <recommendedName>
        <fullName evidence="4">Mediator of RNA polymerase II transcription subunit 16</fullName>
    </recommendedName>
</protein>
<proteinExistence type="predicted"/>
<dbReference type="EMBL" id="CP097510">
    <property type="protein sequence ID" value="URE39106.1"/>
    <property type="molecule type" value="Genomic_DNA"/>
</dbReference>
<evidence type="ECO:0000313" key="2">
    <source>
        <dbReference type="EMBL" id="URE39106.1"/>
    </source>
</evidence>
<dbReference type="AlphaFoldDB" id="A0A9E7HT75"/>
<dbReference type="Proteomes" id="UP001055439">
    <property type="component" value="Chromosome 8"/>
</dbReference>
<dbReference type="PANTHER" id="PTHR35130:SF1">
    <property type="entry name" value="MEDIATOR OF RNA POLYMERASE II TRANSCRIPTION SUBUNIT 16"/>
    <property type="match status" value="1"/>
</dbReference>
<name>A0A9E7HT75_9LILI</name>
<feature type="compositionally biased region" description="Basic and acidic residues" evidence="1">
    <location>
        <begin position="60"/>
        <end position="72"/>
    </location>
</feature>
<dbReference type="InterPro" id="IPR038836">
    <property type="entry name" value="MED16"/>
</dbReference>
<feature type="non-terminal residue" evidence="2">
    <location>
        <position position="786"/>
    </location>
</feature>
<feature type="compositionally biased region" description="Polar residues" evidence="1">
    <location>
        <begin position="487"/>
        <end position="499"/>
    </location>
</feature>